<dbReference type="AlphaFoldDB" id="A0A0V7ZFN3"/>
<evidence type="ECO:0000256" key="1">
    <source>
        <dbReference type="SAM" id="MobiDB-lite"/>
    </source>
</evidence>
<comment type="caution">
    <text evidence="2">The sequence shown here is derived from an EMBL/GenBank/DDBJ whole genome shotgun (WGS) entry which is preliminary data.</text>
</comment>
<accession>A0A0V7ZFN3</accession>
<feature type="region of interest" description="Disordered" evidence="1">
    <location>
        <begin position="96"/>
        <end position="141"/>
    </location>
</feature>
<name>A0A0V7ZFN3_9CYAN</name>
<protein>
    <recommendedName>
        <fullName evidence="4">DUF5331 domain-containing protein</fullName>
    </recommendedName>
</protein>
<feature type="compositionally biased region" description="Basic and acidic residues" evidence="1">
    <location>
        <begin position="299"/>
        <end position="321"/>
    </location>
</feature>
<dbReference type="InterPro" id="IPR020346">
    <property type="entry name" value="Uncharacterised_15.3kDa"/>
</dbReference>
<feature type="region of interest" description="Disordered" evidence="1">
    <location>
        <begin position="299"/>
        <end position="329"/>
    </location>
</feature>
<feature type="compositionally biased region" description="Polar residues" evidence="1">
    <location>
        <begin position="173"/>
        <end position="193"/>
    </location>
</feature>
<evidence type="ECO:0000313" key="3">
    <source>
        <dbReference type="Proteomes" id="UP000053372"/>
    </source>
</evidence>
<gene>
    <name evidence="2" type="ORF">BC008_38855</name>
</gene>
<evidence type="ECO:0000313" key="2">
    <source>
        <dbReference type="EMBL" id="KST63249.1"/>
    </source>
</evidence>
<evidence type="ECO:0008006" key="4">
    <source>
        <dbReference type="Google" id="ProtNLM"/>
    </source>
</evidence>
<proteinExistence type="predicted"/>
<sequence>MKWLTYYKINRRWLVRMQVWGTFNGRRRPYSGFILATVTALEPKLHHILPFVLDLNNNPDDIIAALGLNFNPEEQLHLVKIDNISNTTAAKTVESQAIPQSSVAQSSVSKPSISQSSVSKPSVSQSSASKPSVSQQPLQKSKALPAVPVVVDSFKQQNNNQKEQAHSLAQPREQISQTKISQTKISQTKVSQTKRAEPTIDVTVTKPTDKFGKDASSIQDANRQSFPQKPLPHPQTKLQTNFQQNLPQNIPQNIKKLPTDKPQTISVASNSVTSEVEDNRREIPQQKIGLNQQLRTETKVSKTIRSQEELKNQENFQRDNNNESDEQPARVNRLAKWIDELCQGSGWDRDDMIFIRF</sequence>
<reference evidence="2 3" key="1">
    <citation type="journal article" date="2015" name="Genome Announc.">
        <title>Draft Genome of the Euendolithic (true boring) Cyanobacterium Mastigocoleus testarum strain BC008.</title>
        <authorList>
            <person name="Guida B.S."/>
            <person name="Garcia-Pichel F."/>
        </authorList>
    </citation>
    <scope>NUCLEOTIDE SEQUENCE [LARGE SCALE GENOMIC DNA]</scope>
    <source>
        <strain evidence="2 3">BC008</strain>
    </source>
</reference>
<feature type="compositionally biased region" description="Polar residues" evidence="1">
    <location>
        <begin position="216"/>
        <end position="227"/>
    </location>
</feature>
<dbReference type="EMBL" id="LMTZ01000140">
    <property type="protein sequence ID" value="KST63249.1"/>
    <property type="molecule type" value="Genomic_DNA"/>
</dbReference>
<feature type="region of interest" description="Disordered" evidence="1">
    <location>
        <begin position="158"/>
        <end position="234"/>
    </location>
</feature>
<dbReference type="Pfam" id="PF17265">
    <property type="entry name" value="DUF5331"/>
    <property type="match status" value="1"/>
</dbReference>
<keyword evidence="3" id="KW-1185">Reference proteome</keyword>
<organism evidence="2 3">
    <name type="scientific">Mastigocoleus testarum BC008</name>
    <dbReference type="NCBI Taxonomy" id="371196"/>
    <lineage>
        <taxon>Bacteria</taxon>
        <taxon>Bacillati</taxon>
        <taxon>Cyanobacteriota</taxon>
        <taxon>Cyanophyceae</taxon>
        <taxon>Nostocales</taxon>
        <taxon>Hapalosiphonaceae</taxon>
        <taxon>Mastigocoleus</taxon>
    </lineage>
</organism>
<feature type="compositionally biased region" description="Low complexity" evidence="1">
    <location>
        <begin position="96"/>
        <end position="137"/>
    </location>
</feature>
<dbReference type="Proteomes" id="UP000053372">
    <property type="component" value="Unassembled WGS sequence"/>
</dbReference>